<keyword evidence="1" id="KW-0732">Signal</keyword>
<dbReference type="Proteomes" id="UP000024900">
    <property type="component" value="Unassembled WGS sequence"/>
</dbReference>
<proteinExistence type="predicted"/>
<protein>
    <submittedName>
        <fullName evidence="2">Uncharacterized protein</fullName>
    </submittedName>
</protein>
<evidence type="ECO:0000256" key="1">
    <source>
        <dbReference type="SAM" id="SignalP"/>
    </source>
</evidence>
<organism evidence="2 3">
    <name type="scientific">Bradyrhizobium diazoefficiens SEMIA 5080</name>
    <dbReference type="NCBI Taxonomy" id="754504"/>
    <lineage>
        <taxon>Bacteria</taxon>
        <taxon>Pseudomonadati</taxon>
        <taxon>Pseudomonadota</taxon>
        <taxon>Alphaproteobacteria</taxon>
        <taxon>Hyphomicrobiales</taxon>
        <taxon>Nitrobacteraceae</taxon>
        <taxon>Bradyrhizobium</taxon>
    </lineage>
</organism>
<comment type="caution">
    <text evidence="2">The sequence shown here is derived from an EMBL/GenBank/DDBJ whole genome shotgun (WGS) entry which is preliminary data.</text>
</comment>
<sequence length="78" mass="7876">MLRHWPAALCMALVGSAYGQAPAPAAPKAAPEPSAYCRSSAQILFQGGASDGDIAAVAKICRRGDVIAISTSAQGSVF</sequence>
<name>A0A837CEE4_9BRAD</name>
<dbReference type="EMBL" id="ADOU02000005">
    <property type="protein sequence ID" value="KGJ67405.1"/>
    <property type="molecule type" value="Genomic_DNA"/>
</dbReference>
<feature type="signal peptide" evidence="1">
    <location>
        <begin position="1"/>
        <end position="19"/>
    </location>
</feature>
<feature type="chain" id="PRO_5032276786" evidence="1">
    <location>
        <begin position="20"/>
        <end position="78"/>
    </location>
</feature>
<reference evidence="2 3" key="1">
    <citation type="journal article" date="2014" name="BMC Genomics">
        <title>Comparative genomics of Bradyrhizobium japonicum CPAC 15 and Bradyrhizobium diazoefficiens CPAC 7: elite model strains for understanding symbiotic performance with soybean.</title>
        <authorList>
            <person name="Siqueira A.F."/>
            <person name="Ormeno-Orrillo E."/>
            <person name="Souza R.C."/>
            <person name="Rodrigues E.P."/>
            <person name="Almeida L.G."/>
            <person name="Barcellos F.G."/>
            <person name="Batista J.S."/>
            <person name="Nakatami A.S."/>
            <person name="Martinez-Romero E."/>
            <person name="Vasconcelos A.T."/>
            <person name="Hungria M."/>
        </authorList>
    </citation>
    <scope>NUCLEOTIDE SEQUENCE [LARGE SCALE GENOMIC DNA]</scope>
    <source>
        <strain evidence="2 3">SEMIA 5080</strain>
    </source>
</reference>
<dbReference type="AlphaFoldDB" id="A0A837CEE4"/>
<evidence type="ECO:0000313" key="3">
    <source>
        <dbReference type="Proteomes" id="UP000024900"/>
    </source>
</evidence>
<gene>
    <name evidence="2" type="ORF">BJA5080_07733</name>
</gene>
<accession>A0A837CEE4</accession>
<evidence type="ECO:0000313" key="2">
    <source>
        <dbReference type="EMBL" id="KGJ67405.1"/>
    </source>
</evidence>